<reference evidence="7 8" key="1">
    <citation type="journal article" date="2017" name="Int. J. Syst. Evol. Microbiol.">
        <title>Bacillus mangrovi sp. nov., isolated from a sediment sample from a mangrove forest.</title>
        <authorList>
            <person name="Gupta V."/>
            <person name="Singh P.K."/>
            <person name="Korpole S."/>
            <person name="Tanuku N.R.S."/>
            <person name="Pinnaka A.K."/>
        </authorList>
    </citation>
    <scope>NUCLEOTIDE SEQUENCE [LARGE SCALE GENOMIC DNA]</scope>
    <source>
        <strain evidence="7 8">KCTC 33872</strain>
    </source>
</reference>
<feature type="transmembrane region" description="Helical" evidence="6">
    <location>
        <begin position="129"/>
        <end position="151"/>
    </location>
</feature>
<dbReference type="EMBL" id="WMIB01000007">
    <property type="protein sequence ID" value="MTH53562.1"/>
    <property type="molecule type" value="Genomic_DNA"/>
</dbReference>
<evidence type="ECO:0000256" key="6">
    <source>
        <dbReference type="SAM" id="Phobius"/>
    </source>
</evidence>
<evidence type="ECO:0000256" key="3">
    <source>
        <dbReference type="ARBA" id="ARBA00022692"/>
    </source>
</evidence>
<evidence type="ECO:0000313" key="7">
    <source>
        <dbReference type="EMBL" id="MTH53562.1"/>
    </source>
</evidence>
<feature type="transmembrane region" description="Helical" evidence="6">
    <location>
        <begin position="88"/>
        <end position="108"/>
    </location>
</feature>
<dbReference type="PANTHER" id="PTHR30213:SF0">
    <property type="entry name" value="UPF0761 MEMBRANE PROTEIN YIHY"/>
    <property type="match status" value="1"/>
</dbReference>
<sequence>MTRKKQPNIIIEWLKRFSRDEVAGLSAELAYFFLLSLFPFMIALIALITFIPLSIEDLLKFIRQYAPADTILIMENALYQLMNQEQGLLFAFGILAAVWSASNGIDSIMRAFNKAFEVTESRSFLKSRLLAILLAIVMMAVIIIALLFPVFGQEIGMFIFESFGIPGLFFTVWNVIRWAASAVIIFMIFILLHKWAPNKRMKWRDAFPGALFAAVGWIAVSYLFSYYVSNFGNYSATYGSIGGIIVLMIWFYMTGMIIIMSGELNALLVKRKGDK</sequence>
<dbReference type="Proteomes" id="UP000434639">
    <property type="component" value="Unassembled WGS sequence"/>
</dbReference>
<keyword evidence="8" id="KW-1185">Reference proteome</keyword>
<organism evidence="7 8">
    <name type="scientific">Metabacillus mangrovi</name>
    <dbReference type="NCBI Taxonomy" id="1491830"/>
    <lineage>
        <taxon>Bacteria</taxon>
        <taxon>Bacillati</taxon>
        <taxon>Bacillota</taxon>
        <taxon>Bacilli</taxon>
        <taxon>Bacillales</taxon>
        <taxon>Bacillaceae</taxon>
        <taxon>Metabacillus</taxon>
    </lineage>
</organism>
<evidence type="ECO:0000256" key="1">
    <source>
        <dbReference type="ARBA" id="ARBA00004651"/>
    </source>
</evidence>
<keyword evidence="4 6" id="KW-1133">Transmembrane helix</keyword>
<protein>
    <submittedName>
        <fullName evidence="7">YihY family inner membrane protein</fullName>
    </submittedName>
</protein>
<evidence type="ECO:0000256" key="4">
    <source>
        <dbReference type="ARBA" id="ARBA00022989"/>
    </source>
</evidence>
<dbReference type="PANTHER" id="PTHR30213">
    <property type="entry name" value="INNER MEMBRANE PROTEIN YHJD"/>
    <property type="match status" value="1"/>
</dbReference>
<dbReference type="AlphaFoldDB" id="A0A7X2V4A7"/>
<comment type="subcellular location">
    <subcellularLocation>
        <location evidence="1">Cell membrane</location>
        <topology evidence="1">Multi-pass membrane protein</topology>
    </subcellularLocation>
</comment>
<gene>
    <name evidence="7" type="ORF">GKZ89_09120</name>
</gene>
<dbReference type="InterPro" id="IPR017039">
    <property type="entry name" value="Virul_fac_BrkB"/>
</dbReference>
<dbReference type="GO" id="GO:0005886">
    <property type="term" value="C:plasma membrane"/>
    <property type="evidence" value="ECO:0007669"/>
    <property type="project" value="UniProtKB-SubCell"/>
</dbReference>
<comment type="caution">
    <text evidence="7">The sequence shown here is derived from an EMBL/GenBank/DDBJ whole genome shotgun (WGS) entry which is preliminary data.</text>
</comment>
<feature type="transmembrane region" description="Helical" evidence="6">
    <location>
        <begin position="29"/>
        <end position="51"/>
    </location>
</feature>
<proteinExistence type="predicted"/>
<name>A0A7X2V4A7_9BACI</name>
<dbReference type="Pfam" id="PF03631">
    <property type="entry name" value="Virul_fac_BrkB"/>
    <property type="match status" value="1"/>
</dbReference>
<feature type="transmembrane region" description="Helical" evidence="6">
    <location>
        <begin position="240"/>
        <end position="262"/>
    </location>
</feature>
<dbReference type="NCBIfam" id="TIGR00765">
    <property type="entry name" value="yihY_not_rbn"/>
    <property type="match status" value="1"/>
</dbReference>
<keyword evidence="5 6" id="KW-0472">Membrane</keyword>
<evidence type="ECO:0000313" key="8">
    <source>
        <dbReference type="Proteomes" id="UP000434639"/>
    </source>
</evidence>
<feature type="transmembrane region" description="Helical" evidence="6">
    <location>
        <begin position="171"/>
        <end position="193"/>
    </location>
</feature>
<dbReference type="PIRSF" id="PIRSF035875">
    <property type="entry name" value="RNase_BN"/>
    <property type="match status" value="1"/>
</dbReference>
<dbReference type="RefSeq" id="WP_162356637.1">
    <property type="nucleotide sequence ID" value="NZ_WMIB01000007.1"/>
</dbReference>
<evidence type="ECO:0000256" key="5">
    <source>
        <dbReference type="ARBA" id="ARBA00023136"/>
    </source>
</evidence>
<accession>A0A7X2V4A7</accession>
<keyword evidence="2" id="KW-1003">Cell membrane</keyword>
<evidence type="ECO:0000256" key="2">
    <source>
        <dbReference type="ARBA" id="ARBA00022475"/>
    </source>
</evidence>
<keyword evidence="3 6" id="KW-0812">Transmembrane</keyword>
<feature type="transmembrane region" description="Helical" evidence="6">
    <location>
        <begin position="205"/>
        <end position="228"/>
    </location>
</feature>